<proteinExistence type="predicted"/>
<sequence length="129" mass="14683">KLTYLNYEDHSSLVLSFLCNCLFHYFISIFFFCFFFFLRQSLTLLLRPECSGVISAHCNLHPPGFKQFSCLRLLSSWDYRCAPPRPANFVFLVEMGFCHVGQAGLKFLVSRDPPALASQSAGSHLAQPH</sequence>
<name>A0A7N9CM89_MACFA</name>
<dbReference type="PRINTS" id="PR02045">
    <property type="entry name" value="F138DOMAIN"/>
</dbReference>
<keyword evidence="3" id="KW-1185">Reference proteome</keyword>
<dbReference type="GeneTree" id="ENSGT00940000164709"/>
<keyword evidence="1" id="KW-0812">Transmembrane</keyword>
<feature type="transmembrane region" description="Helical" evidence="1">
    <location>
        <begin position="12"/>
        <end position="38"/>
    </location>
</feature>
<dbReference type="PANTHER" id="PTHR12138:SF133">
    <property type="entry name" value="SECRETED PROTEIN"/>
    <property type="match status" value="1"/>
</dbReference>
<evidence type="ECO:0000256" key="1">
    <source>
        <dbReference type="SAM" id="Phobius"/>
    </source>
</evidence>
<reference evidence="2" key="3">
    <citation type="submission" date="2025-09" db="UniProtKB">
        <authorList>
            <consortium name="Ensembl"/>
        </authorList>
    </citation>
    <scope>IDENTIFICATION</scope>
</reference>
<dbReference type="Ensembl" id="ENSMFAT00000081246.1">
    <property type="protein sequence ID" value="ENSMFAP00000050894.1"/>
    <property type="gene ID" value="ENSMFAG00000061807.1"/>
</dbReference>
<reference evidence="2 3" key="1">
    <citation type="submission" date="2013-03" db="EMBL/GenBank/DDBJ databases">
        <authorList>
            <person name="Warren W."/>
            <person name="Wilson R.K."/>
        </authorList>
    </citation>
    <scope>NUCLEOTIDE SEQUENCE</scope>
</reference>
<protein>
    <submittedName>
        <fullName evidence="2">Uncharacterized protein</fullName>
    </submittedName>
</protein>
<keyword evidence="1" id="KW-1133">Transmembrane helix</keyword>
<keyword evidence="1" id="KW-0472">Membrane</keyword>
<reference evidence="2" key="2">
    <citation type="submission" date="2025-08" db="UniProtKB">
        <authorList>
            <consortium name="Ensembl"/>
        </authorList>
    </citation>
    <scope>IDENTIFICATION</scope>
</reference>
<dbReference type="PANTHER" id="PTHR12138">
    <property type="entry name" value="PRIMATE-EXPANDED PROTEIN FAMILY"/>
    <property type="match status" value="1"/>
</dbReference>
<dbReference type="Proteomes" id="UP000233100">
    <property type="component" value="Chromosome 13"/>
</dbReference>
<evidence type="ECO:0000313" key="3">
    <source>
        <dbReference type="Proteomes" id="UP000233100"/>
    </source>
</evidence>
<dbReference type="AlphaFoldDB" id="A0A7N9CM89"/>
<accession>A0A7N9CM89</accession>
<organism evidence="2 3">
    <name type="scientific">Macaca fascicularis</name>
    <name type="common">Crab-eating macaque</name>
    <name type="synonym">Cynomolgus monkey</name>
    <dbReference type="NCBI Taxonomy" id="9541"/>
    <lineage>
        <taxon>Eukaryota</taxon>
        <taxon>Metazoa</taxon>
        <taxon>Chordata</taxon>
        <taxon>Craniata</taxon>
        <taxon>Vertebrata</taxon>
        <taxon>Euteleostomi</taxon>
        <taxon>Mammalia</taxon>
        <taxon>Eutheria</taxon>
        <taxon>Euarchontoglires</taxon>
        <taxon>Primates</taxon>
        <taxon>Haplorrhini</taxon>
        <taxon>Catarrhini</taxon>
        <taxon>Cercopithecidae</taxon>
        <taxon>Cercopithecinae</taxon>
        <taxon>Macaca</taxon>
    </lineage>
</organism>
<evidence type="ECO:0000313" key="2">
    <source>
        <dbReference type="Ensembl" id="ENSMFAP00000050894.1"/>
    </source>
</evidence>